<feature type="transmembrane region" description="Helical" evidence="9">
    <location>
        <begin position="48"/>
        <end position="69"/>
    </location>
</feature>
<organism evidence="12 13">
    <name type="scientific">Hyella patelloides LEGE 07179</name>
    <dbReference type="NCBI Taxonomy" id="945734"/>
    <lineage>
        <taxon>Bacteria</taxon>
        <taxon>Bacillati</taxon>
        <taxon>Cyanobacteriota</taxon>
        <taxon>Cyanophyceae</taxon>
        <taxon>Pleurocapsales</taxon>
        <taxon>Hyellaceae</taxon>
        <taxon>Hyella</taxon>
    </lineage>
</organism>
<evidence type="ECO:0000256" key="8">
    <source>
        <dbReference type="ARBA" id="ARBA00023014"/>
    </source>
</evidence>
<dbReference type="InterPro" id="IPR036010">
    <property type="entry name" value="2Fe-2S_ferredoxin-like_sf"/>
</dbReference>
<feature type="domain" description="FAD-binding FR-type" evidence="11">
    <location>
        <begin position="92"/>
        <end position="206"/>
    </location>
</feature>
<evidence type="ECO:0000259" key="11">
    <source>
        <dbReference type="PROSITE" id="PS51384"/>
    </source>
</evidence>
<dbReference type="GO" id="GO:0016491">
    <property type="term" value="F:oxidoreductase activity"/>
    <property type="evidence" value="ECO:0007669"/>
    <property type="project" value="UniProtKB-KW"/>
</dbReference>
<dbReference type="CDD" id="cd00207">
    <property type="entry name" value="fer2"/>
    <property type="match status" value="1"/>
</dbReference>
<keyword evidence="3" id="KW-0001">2Fe-2S</keyword>
<dbReference type="Gene3D" id="3.10.20.30">
    <property type="match status" value="1"/>
</dbReference>
<dbReference type="CDD" id="cd06184">
    <property type="entry name" value="flavohem_like_fad_nad_binding"/>
    <property type="match status" value="1"/>
</dbReference>
<keyword evidence="6" id="KW-0560">Oxidoreductase</keyword>
<keyword evidence="2" id="KW-0285">Flavoprotein</keyword>
<evidence type="ECO:0000313" key="13">
    <source>
        <dbReference type="Proteomes" id="UP000320055"/>
    </source>
</evidence>
<keyword evidence="8" id="KW-0411">Iron-sulfur</keyword>
<protein>
    <submittedName>
        <fullName evidence="12">Oxidoreductase</fullName>
    </submittedName>
</protein>
<evidence type="ECO:0000313" key="12">
    <source>
        <dbReference type="EMBL" id="VEP16287.1"/>
    </source>
</evidence>
<sequence>MLESLQQIKNPLTRSITGASAVFSILTMVFALIIGMSGLKESKENHKFAVYGSLIGAIAGAVIGGATCYKPSQKKAATKTITESIDRDKSWKDWRNFVVDHKVKESQEITSFYLKPQDKFELPDFKPGQFLTIKLDIPEQTRPVIRTYSLSDYNNTDGYYRLSIKKEGAPRDLDVPPGIASNFLHDVIEEGSIIPAKPPNGKFFIDVPSSVPAVLISNGVGITPMIAMAKACTKLNPHRHLWFLHGARNGDYHAFRDAILALGQENPNLHIHYKYSRPRPEDAGFYHSEGYVDKELLETQIIPEIQQIYGASNAEYFLCGSPAFMDSIRSGLGELGVVEDKVFFESFSKGGKTKGNTQPKTTNTEGIDNAEIVFAASGKTLTWQKGNGTILEFAEENGINPPYSCREGICLTCMSELQEGEVEYVEPPTNEPDEGSVLICICQPKTNKVVLNL</sequence>
<name>A0A563VY24_9CYAN</name>
<dbReference type="InterPro" id="IPR017927">
    <property type="entry name" value="FAD-bd_FR_type"/>
</dbReference>
<evidence type="ECO:0000256" key="2">
    <source>
        <dbReference type="ARBA" id="ARBA00022630"/>
    </source>
</evidence>
<reference evidence="12 13" key="1">
    <citation type="submission" date="2019-01" db="EMBL/GenBank/DDBJ databases">
        <authorList>
            <person name="Brito A."/>
        </authorList>
    </citation>
    <scope>NUCLEOTIDE SEQUENCE [LARGE SCALE GENOMIC DNA]</scope>
    <source>
        <strain evidence="12">1</strain>
    </source>
</reference>
<dbReference type="AlphaFoldDB" id="A0A563VY24"/>
<dbReference type="InterPro" id="IPR001041">
    <property type="entry name" value="2Fe-2S_ferredoxin-type"/>
</dbReference>
<keyword evidence="7" id="KW-0408">Iron</keyword>
<evidence type="ECO:0000256" key="3">
    <source>
        <dbReference type="ARBA" id="ARBA00022714"/>
    </source>
</evidence>
<dbReference type="SUPFAM" id="SSF54292">
    <property type="entry name" value="2Fe-2S ferredoxin-like"/>
    <property type="match status" value="1"/>
</dbReference>
<dbReference type="InterPro" id="IPR012675">
    <property type="entry name" value="Beta-grasp_dom_sf"/>
</dbReference>
<dbReference type="Pfam" id="PF00970">
    <property type="entry name" value="FAD_binding_6"/>
    <property type="match status" value="1"/>
</dbReference>
<dbReference type="InterPro" id="IPR017938">
    <property type="entry name" value="Riboflavin_synthase-like_b-brl"/>
</dbReference>
<keyword evidence="9" id="KW-0472">Membrane</keyword>
<gene>
    <name evidence="12" type="ORF">H1P_430015</name>
</gene>
<keyword evidence="9" id="KW-0812">Transmembrane</keyword>
<evidence type="ECO:0000256" key="4">
    <source>
        <dbReference type="ARBA" id="ARBA00022723"/>
    </source>
</evidence>
<evidence type="ECO:0000256" key="5">
    <source>
        <dbReference type="ARBA" id="ARBA00022827"/>
    </source>
</evidence>
<dbReference type="RefSeq" id="WP_144866066.1">
    <property type="nucleotide sequence ID" value="NZ_LR213803.1"/>
</dbReference>
<dbReference type="PROSITE" id="PS51085">
    <property type="entry name" value="2FE2S_FER_2"/>
    <property type="match status" value="1"/>
</dbReference>
<comment type="cofactor">
    <cofactor evidence="1">
        <name>FAD</name>
        <dbReference type="ChEBI" id="CHEBI:57692"/>
    </cofactor>
</comment>
<keyword evidence="9" id="KW-1133">Transmembrane helix</keyword>
<dbReference type="InterPro" id="IPR008333">
    <property type="entry name" value="Cbr1-like_FAD-bd_dom"/>
</dbReference>
<dbReference type="GO" id="GO:0050660">
    <property type="term" value="F:flavin adenine dinucleotide binding"/>
    <property type="evidence" value="ECO:0007669"/>
    <property type="project" value="TreeGrafter"/>
</dbReference>
<dbReference type="PANTHER" id="PTHR47354:SF8">
    <property type="entry name" value="1,2-PHENYLACETYL-COA EPOXIDASE, SUBUNIT E"/>
    <property type="match status" value="1"/>
</dbReference>
<evidence type="ECO:0000256" key="1">
    <source>
        <dbReference type="ARBA" id="ARBA00001974"/>
    </source>
</evidence>
<evidence type="ECO:0000256" key="7">
    <source>
        <dbReference type="ARBA" id="ARBA00023004"/>
    </source>
</evidence>
<dbReference type="Gene3D" id="2.40.30.10">
    <property type="entry name" value="Translation factors"/>
    <property type="match status" value="1"/>
</dbReference>
<dbReference type="Proteomes" id="UP000320055">
    <property type="component" value="Unassembled WGS sequence"/>
</dbReference>
<proteinExistence type="predicted"/>
<dbReference type="PROSITE" id="PS51384">
    <property type="entry name" value="FAD_FR"/>
    <property type="match status" value="1"/>
</dbReference>
<dbReference type="InterPro" id="IPR050415">
    <property type="entry name" value="MRET"/>
</dbReference>
<keyword evidence="13" id="KW-1185">Reference proteome</keyword>
<evidence type="ECO:0000256" key="6">
    <source>
        <dbReference type="ARBA" id="ARBA00023002"/>
    </source>
</evidence>
<evidence type="ECO:0000259" key="10">
    <source>
        <dbReference type="PROSITE" id="PS51085"/>
    </source>
</evidence>
<dbReference type="InterPro" id="IPR001433">
    <property type="entry name" value="OxRdtase_FAD/NAD-bd"/>
</dbReference>
<accession>A0A563VY24</accession>
<dbReference type="PANTHER" id="PTHR47354">
    <property type="entry name" value="NADH OXIDOREDUCTASE HCR"/>
    <property type="match status" value="1"/>
</dbReference>
<dbReference type="GO" id="GO:0046872">
    <property type="term" value="F:metal ion binding"/>
    <property type="evidence" value="ECO:0007669"/>
    <property type="project" value="UniProtKB-KW"/>
</dbReference>
<dbReference type="SUPFAM" id="SSF52343">
    <property type="entry name" value="Ferredoxin reductase-like, C-terminal NADP-linked domain"/>
    <property type="match status" value="1"/>
</dbReference>
<keyword evidence="4" id="KW-0479">Metal-binding</keyword>
<feature type="domain" description="2Fe-2S ferredoxin-type" evidence="10">
    <location>
        <begin position="370"/>
        <end position="453"/>
    </location>
</feature>
<dbReference type="InterPro" id="IPR039261">
    <property type="entry name" value="FNR_nucleotide-bd"/>
</dbReference>
<dbReference type="FunFam" id="2.40.30.10:FF:000034">
    <property type="entry name" value="Flavohemoprotein"/>
    <property type="match status" value="1"/>
</dbReference>
<dbReference type="OrthoDB" id="9801223at2"/>
<evidence type="ECO:0000256" key="9">
    <source>
        <dbReference type="SAM" id="Phobius"/>
    </source>
</evidence>
<keyword evidence="5" id="KW-0274">FAD</keyword>
<dbReference type="SUPFAM" id="SSF63380">
    <property type="entry name" value="Riboflavin synthase domain-like"/>
    <property type="match status" value="1"/>
</dbReference>
<dbReference type="GO" id="GO:0051537">
    <property type="term" value="F:2 iron, 2 sulfur cluster binding"/>
    <property type="evidence" value="ECO:0007669"/>
    <property type="project" value="UniProtKB-KW"/>
</dbReference>
<dbReference type="Pfam" id="PF00111">
    <property type="entry name" value="Fer2"/>
    <property type="match status" value="1"/>
</dbReference>
<dbReference type="EMBL" id="CAACVJ010000368">
    <property type="protein sequence ID" value="VEP16287.1"/>
    <property type="molecule type" value="Genomic_DNA"/>
</dbReference>
<dbReference type="Gene3D" id="3.40.50.80">
    <property type="entry name" value="Nucleotide-binding domain of ferredoxin-NADP reductase (FNR) module"/>
    <property type="match status" value="1"/>
</dbReference>
<feature type="transmembrane region" description="Helical" evidence="9">
    <location>
        <begin position="12"/>
        <end position="36"/>
    </location>
</feature>
<dbReference type="Pfam" id="PF00175">
    <property type="entry name" value="NAD_binding_1"/>
    <property type="match status" value="1"/>
</dbReference>